<dbReference type="EMBL" id="JBBUTI010000008">
    <property type="protein sequence ID" value="MEK8047337.1"/>
    <property type="molecule type" value="Genomic_DNA"/>
</dbReference>
<keyword evidence="3" id="KW-1185">Reference proteome</keyword>
<sequence>MNRFQVAFAAIALVAANAASAQSAPDAIPAAFQRADVVAAPANADVVAVREGAAKVAAAGLTREQVRAEFLAARASGQNNPFDTDGFLPATPVSRTATGLAQAK</sequence>
<reference evidence="2 3" key="1">
    <citation type="submission" date="2024-04" db="EMBL/GenBank/DDBJ databases">
        <title>Novel species of the genus Ideonella isolated from streams.</title>
        <authorList>
            <person name="Lu H."/>
        </authorList>
    </citation>
    <scope>NUCLEOTIDE SEQUENCE [LARGE SCALE GENOMIC DNA]</scope>
    <source>
        <strain evidence="2 3">LYT19W</strain>
    </source>
</reference>
<feature type="signal peptide" evidence="1">
    <location>
        <begin position="1"/>
        <end position="21"/>
    </location>
</feature>
<evidence type="ECO:0000313" key="2">
    <source>
        <dbReference type="EMBL" id="MEK8047337.1"/>
    </source>
</evidence>
<accession>A0ABU9C625</accession>
<protein>
    <recommendedName>
        <fullName evidence="4">DUF4148 domain-containing protein</fullName>
    </recommendedName>
</protein>
<gene>
    <name evidence="2" type="ORF">AACH00_13330</name>
</gene>
<keyword evidence="1" id="KW-0732">Signal</keyword>
<name>A0ABU9C625_9BURK</name>
<dbReference type="Proteomes" id="UP001379945">
    <property type="component" value="Unassembled WGS sequence"/>
</dbReference>
<organism evidence="2 3">
    <name type="scientific">Ideonella margarita</name>
    <dbReference type="NCBI Taxonomy" id="2984191"/>
    <lineage>
        <taxon>Bacteria</taxon>
        <taxon>Pseudomonadati</taxon>
        <taxon>Pseudomonadota</taxon>
        <taxon>Betaproteobacteria</taxon>
        <taxon>Burkholderiales</taxon>
        <taxon>Sphaerotilaceae</taxon>
        <taxon>Ideonella</taxon>
    </lineage>
</organism>
<evidence type="ECO:0000313" key="3">
    <source>
        <dbReference type="Proteomes" id="UP001379945"/>
    </source>
</evidence>
<evidence type="ECO:0000256" key="1">
    <source>
        <dbReference type="SAM" id="SignalP"/>
    </source>
</evidence>
<comment type="caution">
    <text evidence="2">The sequence shown here is derived from an EMBL/GenBank/DDBJ whole genome shotgun (WGS) entry which is preliminary data.</text>
</comment>
<feature type="chain" id="PRO_5046355993" description="DUF4148 domain-containing protein" evidence="1">
    <location>
        <begin position="22"/>
        <end position="104"/>
    </location>
</feature>
<dbReference type="RefSeq" id="WP_341399639.1">
    <property type="nucleotide sequence ID" value="NZ_JBBUTI010000008.1"/>
</dbReference>
<evidence type="ECO:0008006" key="4">
    <source>
        <dbReference type="Google" id="ProtNLM"/>
    </source>
</evidence>
<proteinExistence type="predicted"/>